<name>A0A7S1TCJ6_9RHOD</name>
<evidence type="ECO:0000313" key="2">
    <source>
        <dbReference type="EMBL" id="CAD9231884.1"/>
    </source>
</evidence>
<gene>
    <name evidence="2" type="ORF">CCAE0312_LOCUS3965</name>
</gene>
<reference evidence="2" key="1">
    <citation type="submission" date="2021-01" db="EMBL/GenBank/DDBJ databases">
        <authorList>
            <person name="Corre E."/>
            <person name="Pelletier E."/>
            <person name="Niang G."/>
            <person name="Scheremetjew M."/>
            <person name="Finn R."/>
            <person name="Kale V."/>
            <person name="Holt S."/>
            <person name="Cochrane G."/>
            <person name="Meng A."/>
            <person name="Brown T."/>
            <person name="Cohen L."/>
        </authorList>
    </citation>
    <scope>NUCLEOTIDE SEQUENCE</scope>
    <source>
        <strain evidence="2">SAG 36.94</strain>
    </source>
</reference>
<feature type="region of interest" description="Disordered" evidence="1">
    <location>
        <begin position="43"/>
        <end position="89"/>
    </location>
</feature>
<evidence type="ECO:0000256" key="1">
    <source>
        <dbReference type="SAM" id="MobiDB-lite"/>
    </source>
</evidence>
<dbReference type="AlphaFoldDB" id="A0A7S1TCJ6"/>
<organism evidence="2">
    <name type="scientific">Compsopogon caeruleus</name>
    <dbReference type="NCBI Taxonomy" id="31354"/>
    <lineage>
        <taxon>Eukaryota</taxon>
        <taxon>Rhodophyta</taxon>
        <taxon>Compsopogonophyceae</taxon>
        <taxon>Compsopogonales</taxon>
        <taxon>Compsopogonaceae</taxon>
        <taxon>Compsopogon</taxon>
    </lineage>
</organism>
<protein>
    <submittedName>
        <fullName evidence="2">Uncharacterized protein</fullName>
    </submittedName>
</protein>
<proteinExistence type="predicted"/>
<accession>A0A7S1TCJ6</accession>
<dbReference type="EMBL" id="HBGH01007360">
    <property type="protein sequence ID" value="CAD9231884.1"/>
    <property type="molecule type" value="Transcribed_RNA"/>
</dbReference>
<sequence>MTPEEQVAAVIAVMESQAARREKEVRARSEQIAAAAAAAMAASALARSFPTPGSTNQEIKPRARRPPTGSTQPELKSRRLDTDSTSLSMPPEAIVMTGNQRAHPTNGVGAPVDKSALKDIHLDIGCDVPKQDVRNPFSPNLLAQSPHLMGLYSPFPSSQPPSHYTAGSTAMGNLASVTWGPSGTAFTVPNSPLLPFSPFPSASRALMTPVYSNTNEPASSLINQLSQSSTGLQSSFQQVNRSPCFENCR</sequence>